<accession>A0ABX1NR31</accession>
<keyword evidence="2" id="KW-1185">Reference proteome</keyword>
<sequence>MPLPHEVESRVSEELSAFIAPLLDHPDMDTPLTLGFVRQRILGVARAQGVEPRRFGDGESLASEIEALIEEFGADAPAADFVSVKASEDLSQFIETLLDVSEADVVPTLGGMRAAVADGWVARLAGKGVIDDDDDQTLLAEIDALIDRYGEDTPAENLLRFE</sequence>
<protein>
    <submittedName>
        <fullName evidence="1">Uncharacterized protein</fullName>
    </submittedName>
</protein>
<name>A0ABX1NR31_9RHOO</name>
<proteinExistence type="predicted"/>
<dbReference type="Proteomes" id="UP000633943">
    <property type="component" value="Unassembled WGS sequence"/>
</dbReference>
<gene>
    <name evidence="1" type="ORF">GPA24_01145</name>
</gene>
<evidence type="ECO:0000313" key="1">
    <source>
        <dbReference type="EMBL" id="NMG14167.1"/>
    </source>
</evidence>
<reference evidence="1 2" key="1">
    <citation type="submission" date="2019-12" db="EMBL/GenBank/DDBJ databases">
        <title>Comparative genomics gives insights into the taxonomy of the Azoarcus-Aromatoleum group and reveals separate origins of nif in the plant-associated Azoarcus and non-plant-associated Aromatoleum sub-groups.</title>
        <authorList>
            <person name="Lafos M."/>
            <person name="Maluk M."/>
            <person name="Batista M."/>
            <person name="Junghare M."/>
            <person name="Carmona M."/>
            <person name="Faoro H."/>
            <person name="Cruz L.M."/>
            <person name="Battistoni F."/>
            <person name="De Souza E."/>
            <person name="Pedrosa F."/>
            <person name="Chen W.-M."/>
            <person name="Poole P.S."/>
            <person name="Dixon R.A."/>
            <person name="James E.K."/>
        </authorList>
    </citation>
    <scope>NUCLEOTIDE SEQUENCE [LARGE SCALE GENOMIC DNA]</scope>
    <source>
        <strain evidence="1 2">PbN1</strain>
    </source>
</reference>
<evidence type="ECO:0000313" key="2">
    <source>
        <dbReference type="Proteomes" id="UP000633943"/>
    </source>
</evidence>
<organism evidence="1 2">
    <name type="scientific">Aromatoleum bremense</name>
    <dbReference type="NCBI Taxonomy" id="76115"/>
    <lineage>
        <taxon>Bacteria</taxon>
        <taxon>Pseudomonadati</taxon>
        <taxon>Pseudomonadota</taxon>
        <taxon>Betaproteobacteria</taxon>
        <taxon>Rhodocyclales</taxon>
        <taxon>Rhodocyclaceae</taxon>
        <taxon>Aromatoleum</taxon>
    </lineage>
</organism>
<comment type="caution">
    <text evidence="1">The sequence shown here is derived from an EMBL/GenBank/DDBJ whole genome shotgun (WGS) entry which is preliminary data.</text>
</comment>
<dbReference type="RefSeq" id="WP_169201008.1">
    <property type="nucleotide sequence ID" value="NZ_CP059467.1"/>
</dbReference>
<dbReference type="EMBL" id="WTVP01000002">
    <property type="protein sequence ID" value="NMG14167.1"/>
    <property type="molecule type" value="Genomic_DNA"/>
</dbReference>